<organism evidence="14 15">
    <name type="scientific">Hydrogenophaga intermedia</name>
    <dbReference type="NCBI Taxonomy" id="65786"/>
    <lineage>
        <taxon>Bacteria</taxon>
        <taxon>Pseudomonadati</taxon>
        <taxon>Pseudomonadota</taxon>
        <taxon>Betaproteobacteria</taxon>
        <taxon>Burkholderiales</taxon>
        <taxon>Comamonadaceae</taxon>
        <taxon>Hydrogenophaga</taxon>
    </lineage>
</organism>
<dbReference type="PRINTS" id="PR00834">
    <property type="entry name" value="PROTEASES2C"/>
</dbReference>
<comment type="similarity">
    <text evidence="3">Belongs to the peptidase S1C family.</text>
</comment>
<dbReference type="InterPro" id="IPR001940">
    <property type="entry name" value="Peptidase_S1C"/>
</dbReference>
<dbReference type="RefSeq" id="WP_009517969.1">
    <property type="nucleotide sequence ID" value="NZ_CCAE010000018.1"/>
</dbReference>
<gene>
    <name evidence="14" type="ORF">BN948_02492</name>
</gene>
<name>A0A1L1PTT2_HYDIT</name>
<evidence type="ECO:0000256" key="1">
    <source>
        <dbReference type="ARBA" id="ARBA00001772"/>
    </source>
</evidence>
<keyword evidence="9" id="KW-0720">Serine protease</keyword>
<keyword evidence="7" id="KW-0574">Periplasm</keyword>
<dbReference type="GO" id="GO:0006508">
    <property type="term" value="P:proteolysis"/>
    <property type="evidence" value="ECO:0007669"/>
    <property type="project" value="UniProtKB-KW"/>
</dbReference>
<reference evidence="15" key="2">
    <citation type="submission" date="2014-11" db="EMBL/GenBank/DDBJ databases">
        <title>Draft genome sequence of Hydrogenophaga intermedia S1.</title>
        <authorList>
            <person name="Gan H.M."/>
            <person name="Chew T.H."/>
            <person name="Stolz A."/>
        </authorList>
    </citation>
    <scope>NUCLEOTIDE SEQUENCE [LARGE SCALE GENOMIC DNA]</scope>
    <source>
        <strain evidence="15">S1</strain>
    </source>
</reference>
<sequence length="475" mass="48690" precursor="true">MSARARRSSWLWKAGLLFGLCLGAAVEARAGGIATCAARASTAPPDFVQAVARNTPALVHLLTVREWSEEASAPDAEHLFPMAGTRPAPAPDDSAQTRYAERVTASGFVLSPDGFILTSAHAVLERREVWAVLSDGRQLPARVVGIDQHSDVALLKVAAEGLPVARLATAGPVCAGQWVAALGAPFGFERTLTVGVVSAEPRVLPGYAGVAVIQLNVALNPGSSGGPLFNAAGEVVGVNTMIFSSAGFYLGISFAVPIGRALQVAERLRMAAARPPAAFVAITQPVSPALARAFGLPQAGGVLVSGDDPEPGPGGGLRRGDVVLAIDGQAIVTSDDLDDAVAARAPGTTMRVAVWRAGRRETLRVKLRAARSEALTSDAAPDSAPAHRLGLLLVPAARAAQLPPGVYVESASGAALLAGLDGGDRIVAVNATPVASPAEFDAALAGLTADTVALLVMRGPMSLYVPVMRVLTRPQ</sequence>
<dbReference type="Pfam" id="PF13365">
    <property type="entry name" value="Trypsin_2"/>
    <property type="match status" value="1"/>
</dbReference>
<dbReference type="GO" id="GO:0004252">
    <property type="term" value="F:serine-type endopeptidase activity"/>
    <property type="evidence" value="ECO:0007669"/>
    <property type="project" value="InterPro"/>
</dbReference>
<evidence type="ECO:0000256" key="12">
    <source>
        <dbReference type="SAM" id="SignalP"/>
    </source>
</evidence>
<dbReference type="SMART" id="SM00228">
    <property type="entry name" value="PDZ"/>
    <property type="match status" value="2"/>
</dbReference>
<comment type="catalytic activity">
    <reaction evidence="1">
        <text>Acts on substrates that are at least partially unfolded. The cleavage site P1 residue is normally between a pair of hydrophobic residues, such as Val-|-Val.</text>
        <dbReference type="EC" id="3.4.21.107"/>
    </reaction>
</comment>
<keyword evidence="10" id="KW-0346">Stress response</keyword>
<evidence type="ECO:0000259" key="13">
    <source>
        <dbReference type="PROSITE" id="PS50106"/>
    </source>
</evidence>
<dbReference type="Pfam" id="PF13180">
    <property type="entry name" value="PDZ_2"/>
    <property type="match status" value="1"/>
</dbReference>
<evidence type="ECO:0000256" key="10">
    <source>
        <dbReference type="ARBA" id="ARBA00023016"/>
    </source>
</evidence>
<dbReference type="InterPro" id="IPR009003">
    <property type="entry name" value="Peptidase_S1_PA"/>
</dbReference>
<dbReference type="PANTHER" id="PTHR22939">
    <property type="entry name" value="SERINE PROTEASE FAMILY S1C HTRA-RELATED"/>
    <property type="match status" value="1"/>
</dbReference>
<comment type="subcellular location">
    <subcellularLocation>
        <location evidence="2">Periplasm</location>
    </subcellularLocation>
</comment>
<dbReference type="SUPFAM" id="SSF50156">
    <property type="entry name" value="PDZ domain-like"/>
    <property type="match status" value="2"/>
</dbReference>
<dbReference type="PANTHER" id="PTHR22939:SF130">
    <property type="entry name" value="PERIPLASMIC SERINE ENDOPROTEASE DEGP-LIKE-RELATED"/>
    <property type="match status" value="1"/>
</dbReference>
<keyword evidence="15" id="KW-1185">Reference proteome</keyword>
<evidence type="ECO:0000313" key="15">
    <source>
        <dbReference type="Proteomes" id="UP000028878"/>
    </source>
</evidence>
<evidence type="ECO:0000256" key="9">
    <source>
        <dbReference type="ARBA" id="ARBA00022825"/>
    </source>
</evidence>
<dbReference type="AlphaFoldDB" id="A0A1L1PTT2"/>
<dbReference type="EMBL" id="CCAE010000018">
    <property type="protein sequence ID" value="CDN88061.1"/>
    <property type="molecule type" value="Genomic_DNA"/>
</dbReference>
<dbReference type="EC" id="3.4.21.107" evidence="4"/>
<evidence type="ECO:0000256" key="11">
    <source>
        <dbReference type="ARBA" id="ARBA00032850"/>
    </source>
</evidence>
<feature type="domain" description="PDZ" evidence="13">
    <location>
        <begin position="364"/>
        <end position="471"/>
    </location>
</feature>
<evidence type="ECO:0000256" key="7">
    <source>
        <dbReference type="ARBA" id="ARBA00022764"/>
    </source>
</evidence>
<dbReference type="Gene3D" id="2.30.42.10">
    <property type="match status" value="2"/>
</dbReference>
<accession>A0A1L1PTT2</accession>
<dbReference type="SUPFAM" id="SSF50494">
    <property type="entry name" value="Trypsin-like serine proteases"/>
    <property type="match status" value="1"/>
</dbReference>
<dbReference type="PROSITE" id="PS50106">
    <property type="entry name" value="PDZ"/>
    <property type="match status" value="1"/>
</dbReference>
<keyword evidence="6 14" id="KW-0645">Protease</keyword>
<evidence type="ECO:0000256" key="4">
    <source>
        <dbReference type="ARBA" id="ARBA00013035"/>
    </source>
</evidence>
<dbReference type="InterPro" id="IPR036034">
    <property type="entry name" value="PDZ_sf"/>
</dbReference>
<keyword evidence="8" id="KW-0378">Hydrolase</keyword>
<evidence type="ECO:0000256" key="6">
    <source>
        <dbReference type="ARBA" id="ARBA00022670"/>
    </source>
</evidence>
<reference evidence="15" key="1">
    <citation type="submission" date="2014-02" db="EMBL/GenBank/DDBJ databases">
        <authorList>
            <person name="Gan H."/>
        </authorList>
    </citation>
    <scope>NUCLEOTIDE SEQUENCE [LARGE SCALE GENOMIC DNA]</scope>
    <source>
        <strain evidence="15">S1</strain>
    </source>
</reference>
<evidence type="ECO:0000256" key="5">
    <source>
        <dbReference type="ARBA" id="ARBA00013958"/>
    </source>
</evidence>
<evidence type="ECO:0000313" key="14">
    <source>
        <dbReference type="EMBL" id="CDN88061.1"/>
    </source>
</evidence>
<dbReference type="Gene3D" id="2.40.10.120">
    <property type="match status" value="1"/>
</dbReference>
<dbReference type="InterPro" id="IPR001478">
    <property type="entry name" value="PDZ"/>
</dbReference>
<evidence type="ECO:0000256" key="8">
    <source>
        <dbReference type="ARBA" id="ARBA00022801"/>
    </source>
</evidence>
<feature type="chain" id="PRO_5009681684" description="Probable periplasmic serine endoprotease DegP-like" evidence="12">
    <location>
        <begin position="31"/>
        <end position="475"/>
    </location>
</feature>
<evidence type="ECO:0000256" key="2">
    <source>
        <dbReference type="ARBA" id="ARBA00004418"/>
    </source>
</evidence>
<evidence type="ECO:0000256" key="3">
    <source>
        <dbReference type="ARBA" id="ARBA00010541"/>
    </source>
</evidence>
<protein>
    <recommendedName>
        <fullName evidence="5">Probable periplasmic serine endoprotease DegP-like</fullName>
        <ecNumber evidence="4">3.4.21.107</ecNumber>
    </recommendedName>
    <alternativeName>
        <fullName evidence="11">Protease Do</fullName>
    </alternativeName>
</protein>
<feature type="signal peptide" evidence="12">
    <location>
        <begin position="1"/>
        <end position="30"/>
    </location>
</feature>
<dbReference type="Proteomes" id="UP000028878">
    <property type="component" value="Unassembled WGS sequence"/>
</dbReference>
<proteinExistence type="inferred from homology"/>
<dbReference type="GO" id="GO:0042597">
    <property type="term" value="C:periplasmic space"/>
    <property type="evidence" value="ECO:0007669"/>
    <property type="project" value="UniProtKB-SubCell"/>
</dbReference>
<keyword evidence="12" id="KW-0732">Signal</keyword>